<evidence type="ECO:0000313" key="2">
    <source>
        <dbReference type="Proteomes" id="UP001055439"/>
    </source>
</evidence>
<name>A0A9E7H088_9LILI</name>
<keyword evidence="2" id="KW-1185">Reference proteome</keyword>
<dbReference type="EMBL" id="CP097510">
    <property type="protein sequence ID" value="URE24400.1"/>
    <property type="molecule type" value="Genomic_DNA"/>
</dbReference>
<dbReference type="OrthoDB" id="777519at2759"/>
<accession>A0A9E7H088</accession>
<proteinExistence type="predicted"/>
<organism evidence="1 2">
    <name type="scientific">Musa troglodytarum</name>
    <name type="common">fe'i banana</name>
    <dbReference type="NCBI Taxonomy" id="320322"/>
    <lineage>
        <taxon>Eukaryota</taxon>
        <taxon>Viridiplantae</taxon>
        <taxon>Streptophyta</taxon>
        <taxon>Embryophyta</taxon>
        <taxon>Tracheophyta</taxon>
        <taxon>Spermatophyta</taxon>
        <taxon>Magnoliopsida</taxon>
        <taxon>Liliopsida</taxon>
        <taxon>Zingiberales</taxon>
        <taxon>Musaceae</taxon>
        <taxon>Musa</taxon>
    </lineage>
</organism>
<dbReference type="Proteomes" id="UP001055439">
    <property type="component" value="Chromosome 8"/>
</dbReference>
<gene>
    <name evidence="1" type="ORF">MUK42_06478</name>
</gene>
<protein>
    <submittedName>
        <fullName evidence="1">Ubiquitin-conjugating enzyme</fullName>
    </submittedName>
</protein>
<evidence type="ECO:0000313" key="1">
    <source>
        <dbReference type="EMBL" id="URE24400.1"/>
    </source>
</evidence>
<sequence>MQRKLFIDEHGSVKTDLDAMEANFWERCISTDNLYIVYYRNVICNNLQDKANVRKQQSICWLMHWPSSSKFESSSVYGLCNKSSFGNQIVFSCETDQRSRCETVRLRITDKGTELKIDRFHLLDEYLGFPSSLHSACSPSNFPRKFA</sequence>
<reference evidence="1" key="1">
    <citation type="submission" date="2022-05" db="EMBL/GenBank/DDBJ databases">
        <title>The Musa troglodytarum L. genome provides insights into the mechanism of non-climacteric behaviour and enrichment of carotenoids.</title>
        <authorList>
            <person name="Wang J."/>
        </authorList>
    </citation>
    <scope>NUCLEOTIDE SEQUENCE</scope>
    <source>
        <tissue evidence="1">Leaf</tissue>
    </source>
</reference>
<dbReference type="AlphaFoldDB" id="A0A9E7H088"/>